<reference evidence="2 3" key="1">
    <citation type="submission" date="2024-11" db="EMBL/GenBank/DDBJ databases">
        <authorList>
            <person name="Heng Y.C."/>
            <person name="Lim A.C.H."/>
            <person name="Lee J.K.Y."/>
            <person name="Kittelmann S."/>
        </authorList>
    </citation>
    <scope>NUCLEOTIDE SEQUENCE [LARGE SCALE GENOMIC DNA]</scope>
    <source>
        <strain evidence="2 3">WILCCON 0114</strain>
    </source>
</reference>
<accession>A0ABW8TDS6</accession>
<organism evidence="2 3">
    <name type="scientific">Clostridium neuense</name>
    <dbReference type="NCBI Taxonomy" id="1728934"/>
    <lineage>
        <taxon>Bacteria</taxon>
        <taxon>Bacillati</taxon>
        <taxon>Bacillota</taxon>
        <taxon>Clostridia</taxon>
        <taxon>Eubacteriales</taxon>
        <taxon>Clostridiaceae</taxon>
        <taxon>Clostridium</taxon>
    </lineage>
</organism>
<dbReference type="EMBL" id="JBJIAA010000007">
    <property type="protein sequence ID" value="MFL0250653.1"/>
    <property type="molecule type" value="Genomic_DNA"/>
</dbReference>
<name>A0ABW8TDS6_9CLOT</name>
<evidence type="ECO:0000256" key="1">
    <source>
        <dbReference type="SAM" id="Phobius"/>
    </source>
</evidence>
<feature type="transmembrane region" description="Helical" evidence="1">
    <location>
        <begin position="87"/>
        <end position="107"/>
    </location>
</feature>
<proteinExistence type="predicted"/>
<keyword evidence="1" id="KW-0472">Membrane</keyword>
<keyword evidence="3" id="KW-1185">Reference proteome</keyword>
<keyword evidence="1" id="KW-1133">Transmembrane helix</keyword>
<protein>
    <submittedName>
        <fullName evidence="2">Uncharacterized protein</fullName>
    </submittedName>
</protein>
<comment type="caution">
    <text evidence="2">The sequence shown here is derived from an EMBL/GenBank/DDBJ whole genome shotgun (WGS) entry which is preliminary data.</text>
</comment>
<feature type="transmembrane region" description="Helical" evidence="1">
    <location>
        <begin position="113"/>
        <end position="131"/>
    </location>
</feature>
<feature type="transmembrane region" description="Helical" evidence="1">
    <location>
        <begin position="7"/>
        <end position="25"/>
    </location>
</feature>
<evidence type="ECO:0000313" key="2">
    <source>
        <dbReference type="EMBL" id="MFL0250653.1"/>
    </source>
</evidence>
<feature type="transmembrane region" description="Helical" evidence="1">
    <location>
        <begin position="45"/>
        <end position="66"/>
    </location>
</feature>
<sequence length="156" mass="18209">MQKWRKVFLVLFFMAVIIGGFVGFAMAKYKVAEIKVFGSTDVLEFFMLALLVIVVIIMIVDIYNTYKSKRQFGYAKFKLIPSARKRLRNVFIFLIVDTIFIFGIFLIVHDMDILHLCFMMLILTLIQGGIIERIMKLEKWSIKLWNLPQLVGCKSL</sequence>
<keyword evidence="1" id="KW-0812">Transmembrane</keyword>
<evidence type="ECO:0000313" key="3">
    <source>
        <dbReference type="Proteomes" id="UP001623592"/>
    </source>
</evidence>
<gene>
    <name evidence="2" type="ORF">ACJDT4_09495</name>
</gene>
<dbReference type="Proteomes" id="UP001623592">
    <property type="component" value="Unassembled WGS sequence"/>
</dbReference>
<dbReference type="RefSeq" id="WP_406787318.1">
    <property type="nucleotide sequence ID" value="NZ_JBJIAA010000007.1"/>
</dbReference>